<dbReference type="Pfam" id="PF05658">
    <property type="entry name" value="YadA_head"/>
    <property type="match status" value="2"/>
</dbReference>
<reference evidence="3 4" key="1">
    <citation type="journal article" date="2016" name="Nat. Commun.">
        <title>Thousands of microbial genomes shed light on interconnected biogeochemical processes in an aquifer system.</title>
        <authorList>
            <person name="Anantharaman K."/>
            <person name="Brown C.T."/>
            <person name="Hug L.A."/>
            <person name="Sharon I."/>
            <person name="Castelle C.J."/>
            <person name="Probst A.J."/>
            <person name="Thomas B.C."/>
            <person name="Singh A."/>
            <person name="Wilkins M.J."/>
            <person name="Karaoz U."/>
            <person name="Brodie E.L."/>
            <person name="Williams K.H."/>
            <person name="Hubbard S.S."/>
            <person name="Banfield J.F."/>
        </authorList>
    </citation>
    <scope>NUCLEOTIDE SEQUENCE [LARGE SCALE GENOMIC DNA]</scope>
</reference>
<feature type="signal peptide" evidence="1">
    <location>
        <begin position="1"/>
        <end position="27"/>
    </location>
</feature>
<dbReference type="InterPro" id="IPR008640">
    <property type="entry name" value="Adhesin_Head_dom"/>
</dbReference>
<dbReference type="GO" id="GO:0019867">
    <property type="term" value="C:outer membrane"/>
    <property type="evidence" value="ECO:0007669"/>
    <property type="project" value="InterPro"/>
</dbReference>
<sequence>MKKLIIGLVMLLTVVTLACLPAGQAGAAVPEIISFQGRLTNASGLPLTGSQSVGFAIYDVASGGAALKTIPVAEVAADSNGLFSTTIDVSTLDFSAPYWLEISVGLPPTLLSPRQQLTTAAYAMRAKSVEGITMADYVRRSGDTMTGTLTMSSETAGAGVILKNAAGSKATIEAMTGNITTLGRITASATLEGTQLRSSAALGAAPLLVTSSTEVANLNVGYLQGKRAADFLTAATDNWVNYTGDTMIGTLEIGTATTKNITLEAGGNVKIAGNVGIGTTAPGGKLDIGGKTTFEAGGGMRTVKPVTAEAFFDGDGRVTGSQWNNVSGGISYTGKVKVIGRLEVGNSATTASGTDAIALGYNASAEGNYSTAMGIRTFAGGYVSTARGFETSASGDYSTALGANTIAGGSNSTALGNKINVAGNYSFGIGLDNAARTISQPNTMAILGGNVGIGTATPEAKLHVAGNVKVTGYQVSTIEGTLKVTTLEVTGTSPYVRTGGDTMTGTLEIGTSETAKNVTIESTTGNIKTKGVLTVSGTGISSFAGNVGIGTTGPGYRAEIGVLSGTVEPTSLKLDGAATGGVQIRIGDTYSGTVGTRYSGGDTYLASNSYQSALNSDSWSKGTSTYGSTVAILGLSVNASNPAFQLKYSPANTATGGLSSFFTNNLFTVLGDGRVGIGTTAPGYKLTVADPNAVAITAYRNDGVDNFRLIMGVNSTEAYIQDTYTTGPGLLNFKMGNSTVMTLAGSNVGIGTATPEAKLHVAGTASIEGALNMSNQKIINLGTPTASSDAATMGYVDITVGEAGTITGVTAGTGLTGGGTVGNVTLNVSYGATAGTAAQGNDSRLSDARTPTAHGLTDSAIHTVSGLTTGHFLKATDATSFGFAPHGLTAADVGAEPAFTALGVSKGGTGANSFTANQLVRANAAGTSLESSGIILPAGAIVGTSDAQILTSKTISLANNTILGLGSLATSNEVNSGTIADGTITNADIAGAAAIADSKLAAITTAGKVSGSAITSGTIGGDTIISTTGPITSDASVTADKFYGDGTNLTGVVTTAALSNYVRRSGDTMWGTLTLEGRVVYTPSLEAITAVAGVTAGMLDNKVIRIASTAGEVTAGIEAGTNGQIIILQGTNDTNTVKFNSSGNLKLAGGASFTLGLGDTLQLIYDSGTAAWYEISRSDN</sequence>
<evidence type="ECO:0000256" key="1">
    <source>
        <dbReference type="SAM" id="SignalP"/>
    </source>
</evidence>
<feature type="domain" description="Trimeric autotransporter adhesin YadA-like head" evidence="2">
    <location>
        <begin position="393"/>
        <end position="417"/>
    </location>
</feature>
<gene>
    <name evidence="3" type="ORF">A2625_00985</name>
</gene>
<feature type="domain" description="Trimeric autotransporter adhesin YadA-like head" evidence="2">
    <location>
        <begin position="351"/>
        <end position="374"/>
    </location>
</feature>
<accession>A0A1F4Q3E8</accession>
<feature type="chain" id="PRO_5009513512" description="Trimeric autotransporter adhesin YadA-like head domain-containing protein" evidence="1">
    <location>
        <begin position="28"/>
        <end position="1180"/>
    </location>
</feature>
<dbReference type="InterPro" id="IPR011049">
    <property type="entry name" value="Serralysin-like_metalloprot_C"/>
</dbReference>
<comment type="caution">
    <text evidence="3">The sequence shown here is derived from an EMBL/GenBank/DDBJ whole genome shotgun (WGS) entry which is preliminary data.</text>
</comment>
<organism evidence="3 4">
    <name type="scientific">candidate division WOR-1 bacterium RIFCSPHIGHO2_01_FULL_53_15</name>
    <dbReference type="NCBI Taxonomy" id="1802564"/>
    <lineage>
        <taxon>Bacteria</taxon>
        <taxon>Bacillati</taxon>
        <taxon>Saganbacteria</taxon>
    </lineage>
</organism>
<dbReference type="Gene3D" id="2.150.10.10">
    <property type="entry name" value="Serralysin-like metalloprotease, C-terminal"/>
    <property type="match status" value="1"/>
</dbReference>
<evidence type="ECO:0000313" key="4">
    <source>
        <dbReference type="Proteomes" id="UP000178724"/>
    </source>
</evidence>
<dbReference type="CDD" id="cd12820">
    <property type="entry name" value="LbR_YadA-like"/>
    <property type="match status" value="1"/>
</dbReference>
<evidence type="ECO:0000313" key="3">
    <source>
        <dbReference type="EMBL" id="OGB90410.1"/>
    </source>
</evidence>
<dbReference type="Proteomes" id="UP000178724">
    <property type="component" value="Unassembled WGS sequence"/>
</dbReference>
<keyword evidence="1" id="KW-0732">Signal</keyword>
<dbReference type="PROSITE" id="PS51257">
    <property type="entry name" value="PROKAR_LIPOPROTEIN"/>
    <property type="match status" value="1"/>
</dbReference>
<name>A0A1F4Q3E8_UNCSA</name>
<evidence type="ECO:0000259" key="2">
    <source>
        <dbReference type="Pfam" id="PF05658"/>
    </source>
</evidence>
<proteinExistence type="predicted"/>
<dbReference type="EMBL" id="METM01000009">
    <property type="protein sequence ID" value="OGB90410.1"/>
    <property type="molecule type" value="Genomic_DNA"/>
</dbReference>
<dbReference type="AlphaFoldDB" id="A0A1F4Q3E8"/>
<protein>
    <recommendedName>
        <fullName evidence="2">Trimeric autotransporter adhesin YadA-like head domain-containing protein</fullName>
    </recommendedName>
</protein>